<dbReference type="AlphaFoldDB" id="A0A238KNF0"/>
<accession>A0A238KNF0</accession>
<gene>
    <name evidence="1" type="ORF">PEV8663_02801</name>
</gene>
<organism evidence="1 2">
    <name type="scientific">Pelagimonas varians</name>
    <dbReference type="NCBI Taxonomy" id="696760"/>
    <lineage>
        <taxon>Bacteria</taxon>
        <taxon>Pseudomonadati</taxon>
        <taxon>Pseudomonadota</taxon>
        <taxon>Alphaproteobacteria</taxon>
        <taxon>Rhodobacterales</taxon>
        <taxon>Roseobacteraceae</taxon>
        <taxon>Pelagimonas</taxon>
    </lineage>
</organism>
<keyword evidence="2" id="KW-1185">Reference proteome</keyword>
<dbReference type="Proteomes" id="UP000220836">
    <property type="component" value="Unassembled WGS sequence"/>
</dbReference>
<dbReference type="EMBL" id="FXYH01000010">
    <property type="protein sequence ID" value="SMX44150.1"/>
    <property type="molecule type" value="Genomic_DNA"/>
</dbReference>
<evidence type="ECO:0000313" key="1">
    <source>
        <dbReference type="EMBL" id="SMX44150.1"/>
    </source>
</evidence>
<proteinExistence type="predicted"/>
<evidence type="ECO:0000313" key="2">
    <source>
        <dbReference type="Proteomes" id="UP000220836"/>
    </source>
</evidence>
<reference evidence="1 2" key="1">
    <citation type="submission" date="2017-05" db="EMBL/GenBank/DDBJ databases">
        <authorList>
            <person name="Song R."/>
            <person name="Chenine A.L."/>
            <person name="Ruprecht R.M."/>
        </authorList>
    </citation>
    <scope>NUCLEOTIDE SEQUENCE [LARGE SCALE GENOMIC DNA]</scope>
    <source>
        <strain evidence="1 2">CECT 8663</strain>
    </source>
</reference>
<protein>
    <submittedName>
        <fullName evidence="1">Uncharacterized protein</fullName>
    </submittedName>
</protein>
<sequence>MLGQSNSKAGQNHLNILVQGVSTEPPGYRSQTDRRLWKWQAPQAGCLAIRLKRGLKSQV</sequence>
<name>A0A238KNF0_9RHOB</name>